<organism evidence="8 9">
    <name type="scientific">Alicyclobacillus acidoterrestris (strain ATCC 49025 / DSM 3922 / CIP 106132 / NCIMB 13137 / GD3B)</name>
    <dbReference type="NCBI Taxonomy" id="1356854"/>
    <lineage>
        <taxon>Bacteria</taxon>
        <taxon>Bacillati</taxon>
        <taxon>Bacillota</taxon>
        <taxon>Bacilli</taxon>
        <taxon>Bacillales</taxon>
        <taxon>Alicyclobacillaceae</taxon>
        <taxon>Alicyclobacillus</taxon>
    </lineage>
</organism>
<keyword evidence="2" id="KW-0808">Transferase</keyword>
<dbReference type="InterPro" id="IPR005490">
    <property type="entry name" value="LD_TPept_cat_dom"/>
</dbReference>
<feature type="active site" description="Proton donor/acceptor" evidence="6">
    <location>
        <position position="381"/>
    </location>
</feature>
<dbReference type="GO" id="GO:0005576">
    <property type="term" value="C:extracellular region"/>
    <property type="evidence" value="ECO:0007669"/>
    <property type="project" value="TreeGrafter"/>
</dbReference>
<keyword evidence="5 6" id="KW-0961">Cell wall biogenesis/degradation</keyword>
<dbReference type="GO" id="GO:0071555">
    <property type="term" value="P:cell wall organization"/>
    <property type="evidence" value="ECO:0007669"/>
    <property type="project" value="UniProtKB-UniRule"/>
</dbReference>
<keyword evidence="9" id="KW-1185">Reference proteome</keyword>
<dbReference type="AlphaFoldDB" id="T0D664"/>
<proteinExistence type="predicted"/>
<dbReference type="OrthoDB" id="177750at2"/>
<evidence type="ECO:0000256" key="3">
    <source>
        <dbReference type="ARBA" id="ARBA00022960"/>
    </source>
</evidence>
<dbReference type="EMBL" id="CP080467">
    <property type="protein sequence ID" value="UNO50122.1"/>
    <property type="molecule type" value="Genomic_DNA"/>
</dbReference>
<dbReference type="Proteomes" id="UP000829401">
    <property type="component" value="Chromosome"/>
</dbReference>
<evidence type="ECO:0000256" key="6">
    <source>
        <dbReference type="PROSITE-ProRule" id="PRU01373"/>
    </source>
</evidence>
<feature type="active site" description="Nucleophile" evidence="6">
    <location>
        <position position="397"/>
    </location>
</feature>
<dbReference type="KEGG" id="aaco:K1I37_06445"/>
<keyword evidence="3 6" id="KW-0133">Cell shape</keyword>
<dbReference type="eggNOG" id="COG1376">
    <property type="taxonomic scope" value="Bacteria"/>
</dbReference>
<evidence type="ECO:0000259" key="7">
    <source>
        <dbReference type="PROSITE" id="PS52029"/>
    </source>
</evidence>
<comment type="pathway">
    <text evidence="1 6">Cell wall biogenesis; peptidoglycan biosynthesis.</text>
</comment>
<dbReference type="Gene3D" id="2.40.440.10">
    <property type="entry name" value="L,D-transpeptidase catalytic domain-like"/>
    <property type="match status" value="1"/>
</dbReference>
<dbReference type="RefSeq" id="WP_021296897.1">
    <property type="nucleotide sequence ID" value="NZ_AURB01000139.1"/>
</dbReference>
<feature type="domain" description="L,D-TPase catalytic" evidence="7">
    <location>
        <begin position="313"/>
        <end position="421"/>
    </location>
</feature>
<sequence length="434" mass="48075">MTKSTPGLRQLKPGVFIHDSDSQYELKAMRYGAYTPSSPIHEAKLLVRAGQYKQAKALYLSLLRHKESFALHRRLAPLLTYDETLAMIDKYWDYKKLRHFYQERAKTYPVSSQRRSRTKWLPWLLVGLVLLSLPLLYGLHRYLHRVTTTNIEETYQNTIQHIAQLPTFQFAGTIHVPSEDSDAIVHTVDTASMTPEAAYELLDNTVPIGYAVSHGNNQFTIYLLPSTANTSSGQPVDDVVSQPSISAAQLNVVRTAYQYYLATHANQPPAKLTALEGMVPSSINLSSIPYVPVADPSTAITNGTSQPVPFIKPVVYINLQKRTLSLQLNGKTVLHTPVGIGNTNDPTPTGDFTVSERKVNHATGVYGQYIFPLNESSYALHGTNDEHRIGSADSLGCIEIPSAALQKLYDTIPIGTQVLIQNGDTPTPPTSFRA</sequence>
<reference evidence="9" key="1">
    <citation type="journal article" date="2022" name="G3 (Bethesda)">
        <title>Unveiling the complete genome sequence of Alicyclobacillus acidoterrestris DSM 3922T, a taint-producing strain.</title>
        <authorList>
            <person name="Leonardo I.C."/>
            <person name="Barreto Crespo M.T."/>
            <person name="Gaspar F.B."/>
        </authorList>
    </citation>
    <scope>NUCLEOTIDE SEQUENCE [LARGE SCALE GENOMIC DNA]</scope>
    <source>
        <strain evidence="9">DSM 3922</strain>
    </source>
</reference>
<dbReference type="GO" id="GO:0008360">
    <property type="term" value="P:regulation of cell shape"/>
    <property type="evidence" value="ECO:0007669"/>
    <property type="project" value="UniProtKB-UniRule"/>
</dbReference>
<evidence type="ECO:0000256" key="4">
    <source>
        <dbReference type="ARBA" id="ARBA00022984"/>
    </source>
</evidence>
<protein>
    <submittedName>
        <fullName evidence="8">L,D-transpeptidase</fullName>
    </submittedName>
</protein>
<dbReference type="GO" id="GO:0016740">
    <property type="term" value="F:transferase activity"/>
    <property type="evidence" value="ECO:0007669"/>
    <property type="project" value="UniProtKB-KW"/>
</dbReference>
<dbReference type="GO" id="GO:0071972">
    <property type="term" value="F:peptidoglycan L,D-transpeptidase activity"/>
    <property type="evidence" value="ECO:0007669"/>
    <property type="project" value="TreeGrafter"/>
</dbReference>
<dbReference type="InterPro" id="IPR050979">
    <property type="entry name" value="LD-transpeptidase"/>
</dbReference>
<evidence type="ECO:0000256" key="5">
    <source>
        <dbReference type="ARBA" id="ARBA00023316"/>
    </source>
</evidence>
<dbReference type="GO" id="GO:0018104">
    <property type="term" value="P:peptidoglycan-protein cross-linking"/>
    <property type="evidence" value="ECO:0007669"/>
    <property type="project" value="TreeGrafter"/>
</dbReference>
<accession>T0D664</accession>
<keyword evidence="4 6" id="KW-0573">Peptidoglycan synthesis</keyword>
<dbReference type="STRING" id="1356854.N007_09185"/>
<dbReference type="CDD" id="cd16913">
    <property type="entry name" value="YkuD_like"/>
    <property type="match status" value="1"/>
</dbReference>
<name>T0D664_ALIAG</name>
<evidence type="ECO:0000256" key="2">
    <source>
        <dbReference type="ARBA" id="ARBA00022679"/>
    </source>
</evidence>
<evidence type="ECO:0000313" key="8">
    <source>
        <dbReference type="EMBL" id="UNO50122.1"/>
    </source>
</evidence>
<dbReference type="InterPro" id="IPR038063">
    <property type="entry name" value="Transpep_catalytic_dom"/>
</dbReference>
<evidence type="ECO:0000256" key="1">
    <source>
        <dbReference type="ARBA" id="ARBA00004752"/>
    </source>
</evidence>
<evidence type="ECO:0000313" key="9">
    <source>
        <dbReference type="Proteomes" id="UP000829401"/>
    </source>
</evidence>
<gene>
    <name evidence="8" type="ORF">K1I37_06445</name>
</gene>
<dbReference type="SUPFAM" id="SSF141523">
    <property type="entry name" value="L,D-transpeptidase catalytic domain-like"/>
    <property type="match status" value="1"/>
</dbReference>
<accession>A0A9E7D0T0</accession>
<dbReference type="PROSITE" id="PS52029">
    <property type="entry name" value="LD_TPASE"/>
    <property type="match status" value="1"/>
</dbReference>
<dbReference type="Pfam" id="PF03734">
    <property type="entry name" value="YkuD"/>
    <property type="match status" value="1"/>
</dbReference>
<dbReference type="PANTHER" id="PTHR30582">
    <property type="entry name" value="L,D-TRANSPEPTIDASE"/>
    <property type="match status" value="1"/>
</dbReference>